<proteinExistence type="predicted"/>
<protein>
    <submittedName>
        <fullName evidence="2">Uncharacterized protein</fullName>
    </submittedName>
</protein>
<keyword evidence="1" id="KW-1133">Transmembrane helix</keyword>
<dbReference type="AlphaFoldDB" id="A0A1V4J424"/>
<evidence type="ECO:0000256" key="1">
    <source>
        <dbReference type="SAM" id="Phobius"/>
    </source>
</evidence>
<reference evidence="2 3" key="1">
    <citation type="submission" date="2016-02" db="EMBL/GenBank/DDBJ databases">
        <title>Band-tailed pigeon sequencing and assembly.</title>
        <authorList>
            <person name="Soares A.E."/>
            <person name="Novak B.J."/>
            <person name="Rice E.S."/>
            <person name="O'Connell B."/>
            <person name="Chang D."/>
            <person name="Weber S."/>
            <person name="Shapiro B."/>
        </authorList>
    </citation>
    <scope>NUCLEOTIDE SEQUENCE [LARGE SCALE GENOMIC DNA]</scope>
    <source>
        <strain evidence="2">BTP2013</strain>
        <tissue evidence="2">Blood</tissue>
    </source>
</reference>
<sequence>MEPYLPEHCHQELRELKLRPKEQMDNDLERGPRRSIVALFLRYGGLGGLLLTMAVVWTLPAASTKPAPPSEIYCYEGLYNPGTIAAVQKNVFLPAASATQVPHLLPQIMANEKEHAQKLAKGPEVTQWTRERPLNAGHVSVGKRNVNLSSLCSTSLGCEV</sequence>
<keyword evidence="1" id="KW-0812">Transmembrane</keyword>
<accession>A0A1V4J424</accession>
<dbReference type="Proteomes" id="UP000190648">
    <property type="component" value="Unassembled WGS sequence"/>
</dbReference>
<keyword evidence="3" id="KW-1185">Reference proteome</keyword>
<comment type="caution">
    <text evidence="2">The sequence shown here is derived from an EMBL/GenBank/DDBJ whole genome shotgun (WGS) entry which is preliminary data.</text>
</comment>
<organism evidence="2 3">
    <name type="scientific">Patagioenas fasciata monilis</name>
    <dbReference type="NCBI Taxonomy" id="372326"/>
    <lineage>
        <taxon>Eukaryota</taxon>
        <taxon>Metazoa</taxon>
        <taxon>Chordata</taxon>
        <taxon>Craniata</taxon>
        <taxon>Vertebrata</taxon>
        <taxon>Euteleostomi</taxon>
        <taxon>Archelosauria</taxon>
        <taxon>Archosauria</taxon>
        <taxon>Dinosauria</taxon>
        <taxon>Saurischia</taxon>
        <taxon>Theropoda</taxon>
        <taxon>Coelurosauria</taxon>
        <taxon>Aves</taxon>
        <taxon>Neognathae</taxon>
        <taxon>Neoaves</taxon>
        <taxon>Columbimorphae</taxon>
        <taxon>Columbiformes</taxon>
        <taxon>Columbidae</taxon>
        <taxon>Patagioenas</taxon>
    </lineage>
</organism>
<keyword evidence="1" id="KW-0472">Membrane</keyword>
<feature type="transmembrane region" description="Helical" evidence="1">
    <location>
        <begin position="40"/>
        <end position="59"/>
    </location>
</feature>
<dbReference type="EMBL" id="LSYS01009367">
    <property type="protein sequence ID" value="OPJ66517.1"/>
    <property type="molecule type" value="Genomic_DNA"/>
</dbReference>
<gene>
    <name evidence="2" type="ORF">AV530_016562</name>
</gene>
<name>A0A1V4J424_PATFA</name>
<evidence type="ECO:0000313" key="3">
    <source>
        <dbReference type="Proteomes" id="UP000190648"/>
    </source>
</evidence>
<evidence type="ECO:0000313" key="2">
    <source>
        <dbReference type="EMBL" id="OPJ66517.1"/>
    </source>
</evidence>